<accession>A0ABQ8UKL2</accession>
<feature type="domain" description="RRM" evidence="6">
    <location>
        <begin position="319"/>
        <end position="392"/>
    </location>
</feature>
<organism evidence="7 8">
    <name type="scientific">Paratrimastix pyriformis</name>
    <dbReference type="NCBI Taxonomy" id="342808"/>
    <lineage>
        <taxon>Eukaryota</taxon>
        <taxon>Metamonada</taxon>
        <taxon>Preaxostyla</taxon>
        <taxon>Paratrimastigidae</taxon>
        <taxon>Paratrimastix</taxon>
    </lineage>
</organism>
<dbReference type="NCBIfam" id="TIGR01649">
    <property type="entry name" value="hnRNP-L_PTB"/>
    <property type="match status" value="1"/>
</dbReference>
<dbReference type="CDD" id="cd12424">
    <property type="entry name" value="RRM3_hnRNPL_like"/>
    <property type="match status" value="1"/>
</dbReference>
<dbReference type="PROSITE" id="PS50102">
    <property type="entry name" value="RRM"/>
    <property type="match status" value="2"/>
</dbReference>
<dbReference type="PANTHER" id="PTHR15592">
    <property type="entry name" value="MATRIN 3/NUCLEAR PROTEIN 220-RELATED"/>
    <property type="match status" value="1"/>
</dbReference>
<sequence length="530" mass="58269">MEAAPQQTVEPQEHADPSPSRVIHIRNFVEVSPQELIAHLQQFGPVAYIHILSKFHQVLVEMAEQSAAVAAVEAAKLSPPVIGGRTLRLTYSKSARIHRESEVDATKPETRRPPVVHHDEHSLLITIHNPLYPITTQVLSQILQQYGLRRIVIFHKNGVQALAEFGSADEAEKAKTALDGQQIYQDSCALHITYSKVDHLNVRANNEKTFDYTQNLPAQAAPAPAPTATSAPRRQPAGPSSRRGQAPQNLPLPPMPFMPYGMPYPMPPHGDPMAMHGMPPMGGRPLPYPGGQPPMGAYPPPFMGNMSFMPMPGQGAPTSVLMIYNLDERLTCDHIFNLFCLYGNVMKVKRLPTKAGSAMVQMGDFPMADVARTNLNGAALFGKRLEVQFSRHLTIKDGRESESLAKDFTDNSNNRFLRPSASSFNFRFPPTSVLFFSSAPLSCTEKSMADHFLRLGATAPSQIRFFEQAGKSSRNPDASRTGATGSSSGPARCRHGGSRPLQQHRYGRAVHHQAGLFHEQAAVRPECVNY</sequence>
<evidence type="ECO:0000256" key="4">
    <source>
        <dbReference type="PROSITE-ProRule" id="PRU00176"/>
    </source>
</evidence>
<feature type="compositionally biased region" description="Low complexity" evidence="5">
    <location>
        <begin position="478"/>
        <end position="491"/>
    </location>
</feature>
<keyword evidence="2" id="KW-0677">Repeat</keyword>
<dbReference type="SUPFAM" id="SSF54928">
    <property type="entry name" value="RNA-binding domain, RBD"/>
    <property type="match status" value="3"/>
</dbReference>
<dbReference type="EMBL" id="JAPMOS010000017">
    <property type="protein sequence ID" value="KAJ4459748.1"/>
    <property type="molecule type" value="Genomic_DNA"/>
</dbReference>
<name>A0ABQ8UKL2_9EUKA</name>
<dbReference type="SMART" id="SM00360">
    <property type="entry name" value="RRM"/>
    <property type="match status" value="3"/>
</dbReference>
<comment type="caution">
    <text evidence="7">The sequence shown here is derived from an EMBL/GenBank/DDBJ whole genome shotgun (WGS) entry which is preliminary data.</text>
</comment>
<gene>
    <name evidence="7" type="ORF">PAPYR_4141</name>
</gene>
<dbReference type="Gene3D" id="3.30.70.330">
    <property type="match status" value="3"/>
</dbReference>
<dbReference type="InterPro" id="IPR021790">
    <property type="entry name" value="PTBP1-like_RRM2"/>
</dbReference>
<dbReference type="InterPro" id="IPR006536">
    <property type="entry name" value="HnRNP-L/PTB"/>
</dbReference>
<evidence type="ECO:0000313" key="7">
    <source>
        <dbReference type="EMBL" id="KAJ4459748.1"/>
    </source>
</evidence>
<reference evidence="7" key="1">
    <citation type="journal article" date="2022" name="bioRxiv">
        <title>Genomics of Preaxostyla Flagellates Illuminates Evolutionary Transitions and the Path Towards Mitochondrial Loss.</title>
        <authorList>
            <person name="Novak L.V.F."/>
            <person name="Treitli S.C."/>
            <person name="Pyrih J."/>
            <person name="Halakuc P."/>
            <person name="Pipaliya S.V."/>
            <person name="Vacek V."/>
            <person name="Brzon O."/>
            <person name="Soukal P."/>
            <person name="Eme L."/>
            <person name="Dacks J.B."/>
            <person name="Karnkowska A."/>
            <person name="Elias M."/>
            <person name="Hampl V."/>
        </authorList>
    </citation>
    <scope>NUCLEOTIDE SEQUENCE</scope>
    <source>
        <strain evidence="7">RCP-MX</strain>
    </source>
</reference>
<feature type="compositionally biased region" description="Low complexity" evidence="5">
    <location>
        <begin position="219"/>
        <end position="237"/>
    </location>
</feature>
<evidence type="ECO:0000256" key="1">
    <source>
        <dbReference type="ARBA" id="ARBA00022553"/>
    </source>
</evidence>
<feature type="region of interest" description="Disordered" evidence="5">
    <location>
        <begin position="219"/>
        <end position="252"/>
    </location>
</feature>
<feature type="compositionally biased region" description="Polar residues" evidence="5">
    <location>
        <begin position="1"/>
        <end position="10"/>
    </location>
</feature>
<keyword evidence="3 4" id="KW-0694">RNA-binding</keyword>
<dbReference type="Pfam" id="PF13893">
    <property type="entry name" value="RRM_5"/>
    <property type="match status" value="2"/>
</dbReference>
<evidence type="ECO:0000256" key="2">
    <source>
        <dbReference type="ARBA" id="ARBA00022737"/>
    </source>
</evidence>
<evidence type="ECO:0000259" key="6">
    <source>
        <dbReference type="PROSITE" id="PS50102"/>
    </source>
</evidence>
<dbReference type="InterPro" id="IPR000504">
    <property type="entry name" value="RRM_dom"/>
</dbReference>
<dbReference type="InterPro" id="IPR035979">
    <property type="entry name" value="RBD_domain_sf"/>
</dbReference>
<feature type="region of interest" description="Disordered" evidence="5">
    <location>
        <begin position="1"/>
        <end position="20"/>
    </location>
</feature>
<feature type="region of interest" description="Disordered" evidence="5">
    <location>
        <begin position="469"/>
        <end position="500"/>
    </location>
</feature>
<evidence type="ECO:0000256" key="3">
    <source>
        <dbReference type="ARBA" id="ARBA00022884"/>
    </source>
</evidence>
<keyword evidence="1" id="KW-0597">Phosphoprotein</keyword>
<dbReference type="GO" id="GO:1990904">
    <property type="term" value="C:ribonucleoprotein complex"/>
    <property type="evidence" value="ECO:0007669"/>
    <property type="project" value="UniProtKB-KW"/>
</dbReference>
<feature type="domain" description="RRM" evidence="6">
    <location>
        <begin position="21"/>
        <end position="94"/>
    </location>
</feature>
<evidence type="ECO:0000313" key="8">
    <source>
        <dbReference type="Proteomes" id="UP001141327"/>
    </source>
</evidence>
<dbReference type="Pfam" id="PF11835">
    <property type="entry name" value="RRM_8"/>
    <property type="match status" value="1"/>
</dbReference>
<dbReference type="Proteomes" id="UP001141327">
    <property type="component" value="Unassembled WGS sequence"/>
</dbReference>
<proteinExistence type="predicted"/>
<dbReference type="InterPro" id="IPR012677">
    <property type="entry name" value="Nucleotide-bd_a/b_plait_sf"/>
</dbReference>
<keyword evidence="7" id="KW-0687">Ribonucleoprotein</keyword>
<keyword evidence="8" id="KW-1185">Reference proteome</keyword>
<protein>
    <submittedName>
        <fullName evidence="7">Heterogeneous nuclear ribonucleoprotein L</fullName>
    </submittedName>
</protein>
<evidence type="ECO:0000256" key="5">
    <source>
        <dbReference type="SAM" id="MobiDB-lite"/>
    </source>
</evidence>